<evidence type="ECO:0000313" key="2">
    <source>
        <dbReference type="EMBL" id="PZR53714.1"/>
    </source>
</evidence>
<dbReference type="AlphaFoldDB" id="A0A2W5Y697"/>
<name>A0A2W5Y697_9MICO</name>
<keyword evidence="1" id="KW-1133">Transmembrane helix</keyword>
<accession>A0A2W5Y697</accession>
<keyword evidence="1" id="KW-0472">Membrane</keyword>
<keyword evidence="3" id="KW-1185">Reference proteome</keyword>
<dbReference type="EMBL" id="QKWH01000003">
    <property type="protein sequence ID" value="PZR53714.1"/>
    <property type="molecule type" value="Genomic_DNA"/>
</dbReference>
<keyword evidence="1" id="KW-0812">Transmembrane</keyword>
<dbReference type="Proteomes" id="UP000248783">
    <property type="component" value="Unassembled WGS sequence"/>
</dbReference>
<gene>
    <name evidence="2" type="ORF">DNL40_06190</name>
</gene>
<protein>
    <submittedName>
        <fullName evidence="2">Uncharacterized protein</fullName>
    </submittedName>
</protein>
<organism evidence="2 3">
    <name type="scientific">Xylanimonas oleitrophica</name>
    <dbReference type="NCBI Taxonomy" id="2607479"/>
    <lineage>
        <taxon>Bacteria</taxon>
        <taxon>Bacillati</taxon>
        <taxon>Actinomycetota</taxon>
        <taxon>Actinomycetes</taxon>
        <taxon>Micrococcales</taxon>
        <taxon>Promicromonosporaceae</taxon>
        <taxon>Xylanimonas</taxon>
    </lineage>
</organism>
<reference evidence="2 3" key="1">
    <citation type="submission" date="2018-06" db="EMBL/GenBank/DDBJ databases">
        <title>Whole genome sequencing of a novel hydrocarbon degrading bacterial strain, PW21 isolated from oil contaminated produced water sample.</title>
        <authorList>
            <person name="Nagkirti P."/>
            <person name="Shaikh A."/>
            <person name="Gowdaman V."/>
            <person name="Engineer A.E."/>
            <person name="Dagar S."/>
            <person name="Dhakephalkar P.K."/>
        </authorList>
    </citation>
    <scope>NUCLEOTIDE SEQUENCE [LARGE SCALE GENOMIC DNA]</scope>
    <source>
        <strain evidence="2 3">PW21</strain>
    </source>
</reference>
<evidence type="ECO:0000256" key="1">
    <source>
        <dbReference type="SAM" id="Phobius"/>
    </source>
</evidence>
<comment type="caution">
    <text evidence="2">The sequence shown here is derived from an EMBL/GenBank/DDBJ whole genome shotgun (WGS) entry which is preliminary data.</text>
</comment>
<sequence length="85" mass="8622">MVCLVTSSRTARRMWMILTGLGGLLLLVAAAAAVLEGYASDAEQRTGDPTSAIVLAAVGVVAGVVGVIGSAMRPGRTPEAPVRED</sequence>
<evidence type="ECO:0000313" key="3">
    <source>
        <dbReference type="Proteomes" id="UP000248783"/>
    </source>
</evidence>
<proteinExistence type="predicted"/>
<feature type="transmembrane region" description="Helical" evidence="1">
    <location>
        <begin position="49"/>
        <end position="68"/>
    </location>
</feature>